<dbReference type="Gene3D" id="2.160.20.10">
    <property type="entry name" value="Single-stranded right-handed beta-helix, Pectin lyase-like"/>
    <property type="match status" value="2"/>
</dbReference>
<evidence type="ECO:0000256" key="1">
    <source>
        <dbReference type="SAM" id="MobiDB-lite"/>
    </source>
</evidence>
<dbReference type="SUPFAM" id="SSF51126">
    <property type="entry name" value="Pectin lyase-like"/>
    <property type="match status" value="1"/>
</dbReference>
<keyword evidence="2" id="KW-0732">Signal</keyword>
<keyword evidence="4" id="KW-1185">Reference proteome</keyword>
<dbReference type="KEGG" id="sva:SVA_3517"/>
<dbReference type="Proteomes" id="UP000218899">
    <property type="component" value="Chromosome"/>
</dbReference>
<evidence type="ECO:0000313" key="4">
    <source>
        <dbReference type="Proteomes" id="UP000218899"/>
    </source>
</evidence>
<dbReference type="InterPro" id="IPR013783">
    <property type="entry name" value="Ig-like_fold"/>
</dbReference>
<reference evidence="3 4" key="1">
    <citation type="submission" date="2015-08" db="EMBL/GenBank/DDBJ databases">
        <title>Complete genome sequence of Sulfurifustis variabilis.</title>
        <authorList>
            <person name="Miura A."/>
            <person name="Kojima H."/>
            <person name="Fukui M."/>
        </authorList>
    </citation>
    <scope>NUCLEOTIDE SEQUENCE [LARGE SCALE GENOMIC DNA]</scope>
    <source>
        <strain evidence="4">skN76</strain>
    </source>
</reference>
<dbReference type="Gene3D" id="2.60.40.10">
    <property type="entry name" value="Immunoglobulins"/>
    <property type="match status" value="1"/>
</dbReference>
<dbReference type="InterPro" id="IPR006626">
    <property type="entry name" value="PbH1"/>
</dbReference>
<feature type="region of interest" description="Disordered" evidence="1">
    <location>
        <begin position="537"/>
        <end position="569"/>
    </location>
</feature>
<sequence length="1842" mass="193685">MKASKLLAVAVALCTGAVTGAAEAFTVNVVDENGNPVTGFKWLLEEDNTHPPEPGVHKPVDADVNNNSLSISIHRSHARVVAAGESTGSSATIDTVELPGGPVPLAPGRYFVSVLPFGDRSSCSGTFDMGGTAVDITTEPNKTATVHVRRNPIETAQITVKVFHDILPLNNAPDVAEIDPASSTHPYLETMEGFTVTLMDVGGDIVQDAFGNTLGTTYQFTDINGNGAHDPGEPFVFDPETCEPVVLAPGAGDFITPANGEVTIRYLAPNKYGVEIEPPTTDAGGNPVKWHQTTTIEGTKTIDAWVRPNEPPFLVEFGPPFWHVFYGFTKEFDRLATVAPPGGPVTTVTGQVRKGHLSRPPAITFFDGPPPEAEAVGERCLVGLNRMEAGFPEAVWAGLCENETGNFTIPNVPPGTYQLVVWDISLLHIISFNTVIVEETTGGSLDLGNVATPMWFGVHEHNVYADLNKNAVRDPDEPGIPEQNVNLRFRDGTIYKAFPTDTEGFVPFQAIFPFFHWQVAEVDFARLQATGLELVVDEGGPTTDDEFGEGKRNPQQQATDGSDPANVSTDPDLRVEPGVVLTQAFQIFAGQNTRFQWGKAPYDTADRNVAPYDDFPGPGDTDRCVTGAQVPAECTDAATGDGVYNNNGGISGVVFYATTRAEDDPRFAAGEEWEPGIPRVQVNLYRDVVCNSNGGPAVSPACPEATAGEVGDGIPDPVDAAGNPDAGATFPYTPVYADVDNHPIGWSEGGAKGPEDIDRDGDGAFDLGDAIRVAHTDSWDDSLPEGCRGDVDPLEIHGADVPIAQCAEGLRTWNQVRPGVFDGGYAFGPEDPLLVPGTYVVETIPPPGYKLVKEEDRNVDFGPTPIPAILPAKCVGEPREVPPLFSFLTDAGGNPLPGVDPDSPDNAAPFAGDTRPLCDRKKVDLGSGQNAATDFFLFTDVPKAARAVGLITDDFANEIAPGKPSFTEKFSPPWMSISVVDYSGREIIRTYGDEWGAYNWLAPSTYAINLPTPSGVGPKMHHFCLNHPGPIEDPANPGTFVVDPRFRTQYSTTCYTFNFEPGRTTYLDTPVIRQAAFVGALQQTLSCEVPAGEPVIRDVMNLTAGNAPAFVRAGDTLRIRSMRSLRIFNPDYPGDANDDGLPDDPPTEPEMITREVGFGPVKGSVCIGSYCFDPAAIASWSASQIVVNVPNPLPVGLETGQLSVTRGDNGNATEVGVTVTVEPPGGLPYAVLRVGPTQVYPTIQSAIDAASAGDLILVDPGVYRELPVVWKRVKLQGAGANSTLIWASHFSAGPAFANPLVLWRQKIGQLSDPNGDGDRADSVIGLLPEQVGVAPEFFLKDGEAPGIFVAPPATGPNRFGYSGDREDLELRARIDGFKITLADLGGAIYANAYANRLLVSNNILQSNAGNLGGGIRLGNPTVVAFARGGVAVADSPNPQVDIRHNQIRENGSYKTGGGIAIYQGANGYRIDDNSLCGNFARSGGGAIAHRGLSDNGTIAGNAIVFNEVFQGDQPGAGLGIGGGGGGIEVAGEPDVFGQGASGLTLGSGNVTIDRNLLQGNLGGAADGGAIALRNVNGDDVAASPGNNASWHLVRVFNNLIVNNVSGLGGAGIALQDAVRVQIIHNTLARNDSTATSTFAFEGGLGDPTTPTVAGLLSRANSLGLNAVLPAGSPAWSQPLALRRNIFWQNRSFHWDDDTAPDLLPNPGGAYWDLGVVGVAGACLAPVQSILTEAAPGSDPAACNYAGTNNQFADPQFVAPYFNALTTAAAADEGGNFVQVYYTPLGVTGDYHIGMTSPAVDAPPSGSATGGLLGTDVDGQARPVDGNGDTIAAPDTGADEYQP</sequence>
<feature type="chain" id="PRO_5008752451" evidence="2">
    <location>
        <begin position="25"/>
        <end position="1842"/>
    </location>
</feature>
<dbReference type="EMBL" id="AP014936">
    <property type="protein sequence ID" value="BAU50053.1"/>
    <property type="molecule type" value="Genomic_DNA"/>
</dbReference>
<name>A0A1C7AFG1_9GAMM</name>
<dbReference type="OrthoDB" id="5614163at2"/>
<dbReference type="SMART" id="SM00710">
    <property type="entry name" value="PbH1"/>
    <property type="match status" value="6"/>
</dbReference>
<feature type="signal peptide" evidence="2">
    <location>
        <begin position="1"/>
        <end position="24"/>
    </location>
</feature>
<evidence type="ECO:0000256" key="2">
    <source>
        <dbReference type="SAM" id="SignalP"/>
    </source>
</evidence>
<proteinExistence type="predicted"/>
<evidence type="ECO:0000313" key="3">
    <source>
        <dbReference type="EMBL" id="BAU50053.1"/>
    </source>
</evidence>
<feature type="compositionally biased region" description="Polar residues" evidence="1">
    <location>
        <begin position="553"/>
        <end position="569"/>
    </location>
</feature>
<organism evidence="3 4">
    <name type="scientific">Sulfurifustis variabilis</name>
    <dbReference type="NCBI Taxonomy" id="1675686"/>
    <lineage>
        <taxon>Bacteria</taxon>
        <taxon>Pseudomonadati</taxon>
        <taxon>Pseudomonadota</taxon>
        <taxon>Gammaproteobacteria</taxon>
        <taxon>Acidiferrobacterales</taxon>
        <taxon>Acidiferrobacteraceae</taxon>
        <taxon>Sulfurifustis</taxon>
    </lineage>
</organism>
<dbReference type="InterPro" id="IPR011050">
    <property type="entry name" value="Pectin_lyase_fold/virulence"/>
</dbReference>
<accession>A0A1C7AFG1</accession>
<gene>
    <name evidence="3" type="ORF">SVA_3517</name>
</gene>
<feature type="region of interest" description="Disordered" evidence="1">
    <location>
        <begin position="1801"/>
        <end position="1842"/>
    </location>
</feature>
<dbReference type="RefSeq" id="WP_096462390.1">
    <property type="nucleotide sequence ID" value="NZ_AP014936.1"/>
</dbReference>
<protein>
    <submittedName>
        <fullName evidence="3">Signal peptide protein</fullName>
    </submittedName>
</protein>
<dbReference type="InterPro" id="IPR012334">
    <property type="entry name" value="Pectin_lyas_fold"/>
</dbReference>